<feature type="signal peptide" evidence="1">
    <location>
        <begin position="1"/>
        <end position="18"/>
    </location>
</feature>
<dbReference type="RefSeq" id="WP_039483433.1">
    <property type="nucleotide sequence ID" value="NZ_JSYN01000054.1"/>
</dbReference>
<organism evidence="2 3">
    <name type="scientific">Pedobacter kyungheensis</name>
    <dbReference type="NCBI Taxonomy" id="1069985"/>
    <lineage>
        <taxon>Bacteria</taxon>
        <taxon>Pseudomonadati</taxon>
        <taxon>Bacteroidota</taxon>
        <taxon>Sphingobacteriia</taxon>
        <taxon>Sphingobacteriales</taxon>
        <taxon>Sphingobacteriaceae</taxon>
        <taxon>Pedobacter</taxon>
    </lineage>
</organism>
<gene>
    <name evidence="2" type="ORF">OC25_26315</name>
</gene>
<dbReference type="PROSITE" id="PS51257">
    <property type="entry name" value="PROKAR_LIPOPROTEIN"/>
    <property type="match status" value="1"/>
</dbReference>
<feature type="chain" id="PRO_5002148073" description="Lipocalin-like domain-containing protein" evidence="1">
    <location>
        <begin position="19"/>
        <end position="164"/>
    </location>
</feature>
<dbReference type="EMBL" id="JSYN01000054">
    <property type="protein sequence ID" value="KIA88276.1"/>
    <property type="molecule type" value="Genomic_DNA"/>
</dbReference>
<accession>A0A0C1CVA4</accession>
<keyword evidence="1" id="KW-0732">Signal</keyword>
<evidence type="ECO:0008006" key="4">
    <source>
        <dbReference type="Google" id="ProtNLM"/>
    </source>
</evidence>
<evidence type="ECO:0000313" key="2">
    <source>
        <dbReference type="EMBL" id="KIA88276.1"/>
    </source>
</evidence>
<evidence type="ECO:0000313" key="3">
    <source>
        <dbReference type="Proteomes" id="UP000031246"/>
    </source>
</evidence>
<dbReference type="Proteomes" id="UP000031246">
    <property type="component" value="Unassembled WGS sequence"/>
</dbReference>
<proteinExistence type="predicted"/>
<reference evidence="2 3" key="1">
    <citation type="submission" date="2014-10" db="EMBL/GenBank/DDBJ databases">
        <title>Pedobacter Kyungheensis.</title>
        <authorList>
            <person name="Anderson B.M."/>
            <person name="Newman J.D."/>
        </authorList>
    </citation>
    <scope>NUCLEOTIDE SEQUENCE [LARGE SCALE GENOMIC DNA]</scope>
    <source>
        <strain evidence="2 3">KACC 16221</strain>
    </source>
</reference>
<dbReference type="AlphaFoldDB" id="A0A0C1CVA4"/>
<protein>
    <recommendedName>
        <fullName evidence="4">Lipocalin-like domain-containing protein</fullName>
    </recommendedName>
</protein>
<comment type="caution">
    <text evidence="2">The sequence shown here is derived from an EMBL/GenBank/DDBJ whole genome shotgun (WGS) entry which is preliminary data.</text>
</comment>
<sequence>MKRLFIAIAIACSTLVMLQSCNTAKRVTAGVTGSRGTVVRDWVVSNVALEGLPDGAVQGLFGEKSYKCFQGSTWHLTNSGNGSYTLPASSACGSVMQTIFWSAAPKDQTFQFKKIYEGDKAKNVTEGYRLVLTELSSTQMVLKSPIEFGGRTANIILTFAPAAR</sequence>
<name>A0A0C1CVA4_9SPHI</name>
<keyword evidence="3" id="KW-1185">Reference proteome</keyword>
<evidence type="ECO:0000256" key="1">
    <source>
        <dbReference type="SAM" id="SignalP"/>
    </source>
</evidence>